<comment type="caution">
    <text evidence="2">The sequence shown here is derived from an EMBL/GenBank/DDBJ whole genome shotgun (WGS) entry which is preliminary data.</text>
</comment>
<feature type="compositionally biased region" description="Polar residues" evidence="1">
    <location>
        <begin position="65"/>
        <end position="76"/>
    </location>
</feature>
<protein>
    <submittedName>
        <fullName evidence="2">Uncharacterized protein</fullName>
    </submittedName>
</protein>
<sequence>MGNCLCCRDKHKHEPEPEVVMDVMDVKEKQEIGHHNKTQVSTPPTCQSDYPPPSGLPTGPPDDTQSSVSPRDNVQFATAPPDDSSNAASPRYDEQPVTTLSHDVVSSTPPRVETPPTSSPREEVTDVVPAIEEFTPAVSLGEEVVVSEASPAENPFTASPHDDTTATGSRGDNPFTASRDNAEYDFSPREDVNHPPQDKPEVVLAYDFSAPVASVYKNAAVWTFTAPKEEKSGNRVVGFASAERGPRGDVPPSTERVSEKPSGRADEDFDTDEKTTGRSSKPVDAADDRAPKLRAPLLAPPVDDTVMESEEAAEEREAQVFTEAAKEGNESVGKEPPGWEGDTYQVSDAVELGDAMESTNEPEVKEIGQADVEKLKGAGTPEKADEEEESPRTSGRRDNNVLSPLLEDKAPAVLAVAGENNDETNAFVHSAERALEQSKVGKDSEGNNELEGEHPSEEGLGDVSYANTAGDLPESVAYTTHSSAELQTRKTEGSHAITDGETVRKSDSNDNALASIIRRQRDMERRSSTGVLLPTQSDALGFLETHSSGVAEHDLVNTGVEGEDNTDGKMQYLQGELSLDFGGLETFNADNMSENRVHSWSSVESDGGAEDRGERGASGLNNEGNDRTVGGCVDSGSSDGGSERRRLADIVQPKDWGREMHEEEEVTEKYSVEEVVADKEKSAEDRVSYNEDFGVNRSNELFNGREAFFQDEKTESKSRSTSVPYRTIPIISPPLATPQNREDGDESLM</sequence>
<evidence type="ECO:0000313" key="2">
    <source>
        <dbReference type="EMBL" id="RHW68855.1"/>
    </source>
</evidence>
<feature type="region of interest" description="Disordered" evidence="1">
    <location>
        <begin position="424"/>
        <end position="511"/>
    </location>
</feature>
<feature type="compositionally biased region" description="Pro residues" evidence="1">
    <location>
        <begin position="50"/>
        <end position="60"/>
    </location>
</feature>
<feature type="compositionally biased region" description="Polar residues" evidence="1">
    <location>
        <begin position="595"/>
        <end position="604"/>
    </location>
</feature>
<feature type="compositionally biased region" description="Basic and acidic residues" evidence="1">
    <location>
        <begin position="180"/>
        <end position="198"/>
    </location>
</feature>
<feature type="compositionally biased region" description="Basic and acidic residues" evidence="1">
    <location>
        <begin position="430"/>
        <end position="457"/>
    </location>
</feature>
<feature type="region of interest" description="Disordered" evidence="1">
    <location>
        <begin position="595"/>
        <end position="646"/>
    </location>
</feature>
<feature type="compositionally biased region" description="Polar residues" evidence="1">
    <location>
        <begin position="165"/>
        <end position="179"/>
    </location>
</feature>
<evidence type="ECO:0000313" key="3">
    <source>
        <dbReference type="Proteomes" id="UP000266743"/>
    </source>
</evidence>
<proteinExistence type="predicted"/>
<feature type="region of interest" description="Disordered" evidence="1">
    <location>
        <begin position="225"/>
        <end position="406"/>
    </location>
</feature>
<feature type="compositionally biased region" description="Basic and acidic residues" evidence="1">
    <location>
        <begin position="708"/>
        <end position="718"/>
    </location>
</feature>
<accession>A0A3L6KXQ6</accession>
<feature type="compositionally biased region" description="Basic and acidic residues" evidence="1">
    <location>
        <begin position="256"/>
        <end position="276"/>
    </location>
</feature>
<gene>
    <name evidence="2" type="ORF">DPX39_100035800</name>
</gene>
<feature type="region of interest" description="Disordered" evidence="1">
    <location>
        <begin position="8"/>
        <end position="128"/>
    </location>
</feature>
<reference evidence="2 3" key="1">
    <citation type="submission" date="2018-09" db="EMBL/GenBank/DDBJ databases">
        <title>whole genome sequence of T. equiperdum IVM-t1 strain.</title>
        <authorList>
            <person name="Suganuma K."/>
        </authorList>
    </citation>
    <scope>NUCLEOTIDE SEQUENCE [LARGE SCALE GENOMIC DNA]</scope>
    <source>
        <strain evidence="2 3">IVM-t1</strain>
    </source>
</reference>
<feature type="region of interest" description="Disordered" evidence="1">
    <location>
        <begin position="707"/>
        <end position="749"/>
    </location>
</feature>
<feature type="compositionally biased region" description="Basic and acidic residues" evidence="1">
    <location>
        <begin position="24"/>
        <end position="34"/>
    </location>
</feature>
<feature type="compositionally biased region" description="Polar residues" evidence="1">
    <location>
        <begin position="477"/>
        <end position="486"/>
    </location>
</feature>
<feature type="compositionally biased region" description="Polar residues" evidence="1">
    <location>
        <begin position="96"/>
        <end position="109"/>
    </location>
</feature>
<dbReference type="Proteomes" id="UP000266743">
    <property type="component" value="Chromosome 10"/>
</dbReference>
<feature type="compositionally biased region" description="Polar residues" evidence="1">
    <location>
        <begin position="38"/>
        <end position="48"/>
    </location>
</feature>
<dbReference type="AlphaFoldDB" id="A0A3L6KXQ6"/>
<evidence type="ECO:0000256" key="1">
    <source>
        <dbReference type="SAM" id="MobiDB-lite"/>
    </source>
</evidence>
<feature type="compositionally biased region" description="Basic and acidic residues" evidence="1">
    <location>
        <begin position="324"/>
        <end position="333"/>
    </location>
</feature>
<feature type="compositionally biased region" description="Acidic residues" evidence="1">
    <location>
        <begin position="305"/>
        <end position="314"/>
    </location>
</feature>
<dbReference type="EMBL" id="QSBY01000010">
    <property type="protein sequence ID" value="RHW68855.1"/>
    <property type="molecule type" value="Genomic_DNA"/>
</dbReference>
<feature type="compositionally biased region" description="Basic and acidic residues" evidence="1">
    <location>
        <begin position="362"/>
        <end position="376"/>
    </location>
</feature>
<feature type="region of interest" description="Disordered" evidence="1">
    <location>
        <begin position="146"/>
        <end position="198"/>
    </location>
</feature>
<name>A0A3L6KXQ6_9TRYP</name>
<organism evidence="2 3">
    <name type="scientific">Trypanosoma brucei equiperdum</name>
    <dbReference type="NCBI Taxonomy" id="630700"/>
    <lineage>
        <taxon>Eukaryota</taxon>
        <taxon>Discoba</taxon>
        <taxon>Euglenozoa</taxon>
        <taxon>Kinetoplastea</taxon>
        <taxon>Metakinetoplastina</taxon>
        <taxon>Trypanosomatida</taxon>
        <taxon>Trypanosomatidae</taxon>
        <taxon>Trypanosoma</taxon>
    </lineage>
</organism>